<evidence type="ECO:0000313" key="3">
    <source>
        <dbReference type="Proteomes" id="UP000252107"/>
    </source>
</evidence>
<reference evidence="2" key="1">
    <citation type="submission" date="2016-04" db="EMBL/GenBank/DDBJ databases">
        <authorList>
            <person name="Tabuchi Yagui T.R."/>
        </authorList>
    </citation>
    <scope>NUCLEOTIDE SEQUENCE [LARGE SCALE GENOMIC DNA]</scope>
    <source>
        <strain evidence="2">NIES-26</strain>
    </source>
</reference>
<dbReference type="Proteomes" id="UP000252107">
    <property type="component" value="Unassembled WGS sequence"/>
</dbReference>
<name>A0A367Q0G1_9NOSO</name>
<accession>A0A367Q0G1</accession>
<dbReference type="AlphaFoldDB" id="A0A367Q0G1"/>
<comment type="caution">
    <text evidence="2">The sequence shown here is derived from an EMBL/GenBank/DDBJ whole genome shotgun (WGS) entry which is preliminary data.</text>
</comment>
<feature type="compositionally biased region" description="Low complexity" evidence="1">
    <location>
        <begin position="277"/>
        <end position="287"/>
    </location>
</feature>
<keyword evidence="3" id="KW-1185">Reference proteome</keyword>
<protein>
    <submittedName>
        <fullName evidence="2">Uncharacterized protein</fullName>
    </submittedName>
</protein>
<feature type="region of interest" description="Disordered" evidence="1">
    <location>
        <begin position="277"/>
        <end position="297"/>
    </location>
</feature>
<organism evidence="2 3">
    <name type="scientific">Nostoc minutum NIES-26</name>
    <dbReference type="NCBI Taxonomy" id="1844469"/>
    <lineage>
        <taxon>Bacteria</taxon>
        <taxon>Bacillati</taxon>
        <taxon>Cyanobacteriota</taxon>
        <taxon>Cyanophyceae</taxon>
        <taxon>Nostocales</taxon>
        <taxon>Nostocaceae</taxon>
        <taxon>Nostoc</taxon>
    </lineage>
</organism>
<gene>
    <name evidence="2" type="ORF">A6770_33775</name>
</gene>
<evidence type="ECO:0000256" key="1">
    <source>
        <dbReference type="SAM" id="MobiDB-lite"/>
    </source>
</evidence>
<evidence type="ECO:0000313" key="2">
    <source>
        <dbReference type="EMBL" id="RCJ17597.1"/>
    </source>
</evidence>
<sequence length="389" mass="43361">MDSQSQLQSPPETFLAPLLELRDYYAPLVENYEKLYTQALANLNHVEALLSNWSSNSQVNGNLSTDEMMNEVVTASAFENLSITETQVKLGEPTDSEIEQTNDLEIDNSSRTSQNIDIPLVAGEVVTAAESENSLFVNSDSITEPQVDLVQPVGSEVGQTNDLEINESFSESTDTDTPEQAPDKSLKWSEIPMNSEYQSLNRTEAIQKVLQKHAGTMCHIDFIVRSLYGELKPDVFKVVKGRVHSTLTRGRESGKWFTIPGKPGCYTLDLKLLNSNRNSSSSKQSKNQNKKPDPVAKTNLIPMLGEFEGQFLIDALTSLLQQNPKKVFNVAEIIEELYGELDISDVREVKPKVLNELSRGHRTGRFSRVPEEKGLYTWDSKLLTKASAS</sequence>
<proteinExistence type="predicted"/>
<dbReference type="EMBL" id="LXQD01000355">
    <property type="protein sequence ID" value="RCJ17597.1"/>
    <property type="molecule type" value="Genomic_DNA"/>
</dbReference>